<sequence length="81" mass="9481">MTQAHAALLRSWWGSYSLEHGRHEDETTTDWAITEWVYFLLRSDCIRIPAHRRTEDGWRKTLPPATIPASAHPNHRVCPKF</sequence>
<reference evidence="1" key="1">
    <citation type="journal article" date="2023" name="Science">
        <title>Genome structures resolve the early diversification of teleost fishes.</title>
        <authorList>
            <person name="Parey E."/>
            <person name="Louis A."/>
            <person name="Montfort J."/>
            <person name="Bouchez O."/>
            <person name="Roques C."/>
            <person name="Iampietro C."/>
            <person name="Lluch J."/>
            <person name="Castinel A."/>
            <person name="Donnadieu C."/>
            <person name="Desvignes T."/>
            <person name="Floi Bucao C."/>
            <person name="Jouanno E."/>
            <person name="Wen M."/>
            <person name="Mejri S."/>
            <person name="Dirks R."/>
            <person name="Jansen H."/>
            <person name="Henkel C."/>
            <person name="Chen W.J."/>
            <person name="Zahm M."/>
            <person name="Cabau C."/>
            <person name="Klopp C."/>
            <person name="Thompson A.W."/>
            <person name="Robinson-Rechavi M."/>
            <person name="Braasch I."/>
            <person name="Lecointre G."/>
            <person name="Bobe J."/>
            <person name="Postlethwait J.H."/>
            <person name="Berthelot C."/>
            <person name="Roest Crollius H."/>
            <person name="Guiguen Y."/>
        </authorList>
    </citation>
    <scope>NUCLEOTIDE SEQUENCE</scope>
    <source>
        <strain evidence="1">NC1722</strain>
    </source>
</reference>
<dbReference type="EMBL" id="JAINUG010000054">
    <property type="protein sequence ID" value="KAJ8404216.1"/>
    <property type="molecule type" value="Genomic_DNA"/>
</dbReference>
<comment type="caution">
    <text evidence="1">The sequence shown here is derived from an EMBL/GenBank/DDBJ whole genome shotgun (WGS) entry which is preliminary data.</text>
</comment>
<dbReference type="AlphaFoldDB" id="A0AAD7WP37"/>
<accession>A0AAD7WP37</accession>
<proteinExistence type="predicted"/>
<name>A0AAD7WP37_9TELE</name>
<organism evidence="1 2">
    <name type="scientific">Aldrovandia affinis</name>
    <dbReference type="NCBI Taxonomy" id="143900"/>
    <lineage>
        <taxon>Eukaryota</taxon>
        <taxon>Metazoa</taxon>
        <taxon>Chordata</taxon>
        <taxon>Craniata</taxon>
        <taxon>Vertebrata</taxon>
        <taxon>Euteleostomi</taxon>
        <taxon>Actinopterygii</taxon>
        <taxon>Neopterygii</taxon>
        <taxon>Teleostei</taxon>
        <taxon>Notacanthiformes</taxon>
        <taxon>Halosauridae</taxon>
        <taxon>Aldrovandia</taxon>
    </lineage>
</organism>
<evidence type="ECO:0000313" key="2">
    <source>
        <dbReference type="Proteomes" id="UP001221898"/>
    </source>
</evidence>
<keyword evidence="2" id="KW-1185">Reference proteome</keyword>
<gene>
    <name evidence="1" type="ORF">AAFF_G00339890</name>
</gene>
<evidence type="ECO:0000313" key="1">
    <source>
        <dbReference type="EMBL" id="KAJ8404216.1"/>
    </source>
</evidence>
<protein>
    <submittedName>
        <fullName evidence="1">Uncharacterized protein</fullName>
    </submittedName>
</protein>
<dbReference type="Proteomes" id="UP001221898">
    <property type="component" value="Unassembled WGS sequence"/>
</dbReference>